<reference evidence="13 15" key="1">
    <citation type="journal article" date="2014" name="BMC Genomics">
        <title>Genome sequence of Anopheles sinensis provides insight into genetics basis of mosquito competence for malaria parasites.</title>
        <authorList>
            <person name="Zhou D."/>
            <person name="Zhang D."/>
            <person name="Ding G."/>
            <person name="Shi L."/>
            <person name="Hou Q."/>
            <person name="Ye Y."/>
            <person name="Xu Y."/>
            <person name="Zhou H."/>
            <person name="Xiong C."/>
            <person name="Li S."/>
            <person name="Yu J."/>
            <person name="Hong S."/>
            <person name="Yu X."/>
            <person name="Zou P."/>
            <person name="Chen C."/>
            <person name="Chang X."/>
            <person name="Wang W."/>
            <person name="Lv Y."/>
            <person name="Sun Y."/>
            <person name="Ma L."/>
            <person name="Shen B."/>
            <person name="Zhu C."/>
        </authorList>
    </citation>
    <scope>NUCLEOTIDE SEQUENCE [LARGE SCALE GENOMIC DNA]</scope>
</reference>
<evidence type="ECO:0000256" key="7">
    <source>
        <dbReference type="ARBA" id="ARBA00022807"/>
    </source>
</evidence>
<dbReference type="CDD" id="cd02659">
    <property type="entry name" value="peptidase_C19C"/>
    <property type="match status" value="1"/>
</dbReference>
<evidence type="ECO:0000256" key="11">
    <source>
        <dbReference type="SAM" id="MobiDB-lite"/>
    </source>
</evidence>
<keyword evidence="7" id="KW-0788">Thiol protease</keyword>
<evidence type="ECO:0000256" key="3">
    <source>
        <dbReference type="ARBA" id="ARBA00012759"/>
    </source>
</evidence>
<feature type="region of interest" description="Disordered" evidence="11">
    <location>
        <begin position="1014"/>
        <end position="1042"/>
    </location>
</feature>
<dbReference type="GO" id="GO:0006508">
    <property type="term" value="P:proteolysis"/>
    <property type="evidence" value="ECO:0007669"/>
    <property type="project" value="UniProtKB-KW"/>
</dbReference>
<sequence>MVCAEDNETRCVINDSRPDAEQKRFSVTVRRHHTVATLYEYAKLQSSHTDFDLSLVDPSTNDLIPLQDKQEEKLSDVGIRFDSFNTLFIKPRVSDLQFLDPLEDMSSDDDLALGASASPVEPGNYNVPNPPALPSPPFETPSTDRTNGFHNRLGGGGGDTTHHNYRGLVNQAMTCYLNSLLQALYMTPEFRNALYNWEFDGENESKSIPYQLQRLFVNLQTSPKSAVETTDLTRSFGWDSAEGWQQHDIQELCRVMFDALEHKFRNTKQADLINRLYEGRMIDYVKCLECNTEKQREDKFLDIPLPVRPFGSTVANECVEEALQGFVKPEILNDTNQYFCDKCNKKCDAHKGLKFTKFPYILTLHLKRFDFDYQSFHRIKLNDKVTFPELLNLNHFVNASSDSSSSDIKLTTSTIAAAAAAAEAAAATSNGNDTGPMMMETAENFMKSDECSTTDSGSALEEDSFQNGGTSVSSTTTTPNDQFMVQDDDEGIDMELSSNGNSKSSPLNNSFSAPGPYKYELFAIMIHSGSASGGHYYAYIKDFKSSRWYSFNDQTVQPITQEDIHKSFGGGSYKTSYTGAYTSSTNAYMLMYRQIDGEKNAQPISEDQFPDHIKRLVAKIRDHEGNPSRDGLEMTRLKVAYENPHTRIVKTQRMALFNNSTLAETVQEALRMHHLKGVVPVERCRLVGYDSKTLNIERSFEDYEDKTINEVMSQLKRCDGLLLEVREEGETFEKYLPHGVMTKVYKVDPNSRDVEGPLSIRANLTQTVAEYKAVIARKLKQNPKTLLVGMTVHKDSPKLLANEEATLADEHFIDYCKVFVMVPPPATQTIADDADQYSQRFLHFIQRLDHLVALYIVLPNLEQETLDSLAIPRLSKETLASLVGADVSSTANATTNSNATATSGDSNSEDSSLSDNDRTLVEDDFGHIKLNGGGLHLANGTSGAGLVNGDTATNGNNGGSVTPTSKTNGFKCNHDDDWDVDEDGEDEDAKIMQNVQECKAQEYYFKVTHLGTGSSTGSNNVTSSNGNGTSADDCTRSTSSGDNDKHIQVLIDKRSSQAYLKYRLQSVLQISMEYFKVFSAGNLYHQNNDTANLLNEFEYKDGERLAIELGRQLRKGEYKLNVSYVNVNEMTEEMDKLPFLCTMVVKNGQTFGQVKANILAQLASTHGENHKYSHLHMNNCRLRRKGIKYPAAVYKDDERIGKDVTLTQQVEVFLQEVEDLERVTPNDVNDAVLLLRRWHPSERKLGNFQEILHTEEVELKERLSQISGIPVENIEYVRIQHSSLQCDNVLNIHGLNWISKPHYAVDDSVLFIHGTLLYYRDRTEPLKELTADERKELAKKDTTRTGSTYSPRKERALKIYLDASPKKVDD</sequence>
<dbReference type="EMBL" id="KE525239">
    <property type="protein sequence ID" value="KFB43249.1"/>
    <property type="molecule type" value="Genomic_DNA"/>
</dbReference>
<dbReference type="VEuPathDB" id="VectorBase:ASIS016819"/>
<feature type="compositionally biased region" description="Low complexity" evidence="11">
    <location>
        <begin position="1014"/>
        <end position="1030"/>
    </location>
</feature>
<feature type="region of interest" description="Disordered" evidence="11">
    <location>
        <begin position="892"/>
        <end position="918"/>
    </location>
</feature>
<dbReference type="SUPFAM" id="SSF54001">
    <property type="entry name" value="Cysteine proteinases"/>
    <property type="match status" value="1"/>
</dbReference>
<evidence type="ECO:0000313" key="15">
    <source>
        <dbReference type="Proteomes" id="UP000030765"/>
    </source>
</evidence>
<evidence type="ECO:0000256" key="10">
    <source>
        <dbReference type="ARBA" id="ARBA00032453"/>
    </source>
</evidence>
<evidence type="ECO:0000256" key="6">
    <source>
        <dbReference type="ARBA" id="ARBA00022801"/>
    </source>
</evidence>
<keyword evidence="6" id="KW-0378">Hydrolase</keyword>
<dbReference type="Gene3D" id="3.90.70.10">
    <property type="entry name" value="Cysteine proteinases"/>
    <property type="match status" value="1"/>
</dbReference>
<dbReference type="InterPro" id="IPR028889">
    <property type="entry name" value="USP"/>
</dbReference>
<dbReference type="PROSITE" id="PS50235">
    <property type="entry name" value="USP_3"/>
    <property type="match status" value="1"/>
</dbReference>
<dbReference type="Pfam" id="PF00443">
    <property type="entry name" value="UCH"/>
    <property type="match status" value="1"/>
</dbReference>
<keyword evidence="4" id="KW-0645">Protease</keyword>
<reference evidence="14" key="2">
    <citation type="submission" date="2020-05" db="UniProtKB">
        <authorList>
            <consortium name="EnsemblMetazoa"/>
        </authorList>
    </citation>
    <scope>IDENTIFICATION</scope>
</reference>
<organism evidence="13">
    <name type="scientific">Anopheles sinensis</name>
    <name type="common">Mosquito</name>
    <dbReference type="NCBI Taxonomy" id="74873"/>
    <lineage>
        <taxon>Eukaryota</taxon>
        <taxon>Metazoa</taxon>
        <taxon>Ecdysozoa</taxon>
        <taxon>Arthropoda</taxon>
        <taxon>Hexapoda</taxon>
        <taxon>Insecta</taxon>
        <taxon>Pterygota</taxon>
        <taxon>Neoptera</taxon>
        <taxon>Endopterygota</taxon>
        <taxon>Diptera</taxon>
        <taxon>Nematocera</taxon>
        <taxon>Culicoidea</taxon>
        <taxon>Culicidae</taxon>
        <taxon>Anophelinae</taxon>
        <taxon>Anopheles</taxon>
    </lineage>
</organism>
<dbReference type="InterPro" id="IPR045578">
    <property type="entry name" value="USP47_C"/>
</dbReference>
<dbReference type="GO" id="GO:0004843">
    <property type="term" value="F:cysteine-type deubiquitinase activity"/>
    <property type="evidence" value="ECO:0007669"/>
    <property type="project" value="UniProtKB-EC"/>
</dbReference>
<evidence type="ECO:0000256" key="1">
    <source>
        <dbReference type="ARBA" id="ARBA00000707"/>
    </source>
</evidence>
<protein>
    <recommendedName>
        <fullName evidence="8">Ubiquitin carboxyl-terminal hydrolase 47</fullName>
        <ecNumber evidence="3">3.4.19.12</ecNumber>
    </recommendedName>
    <alternativeName>
        <fullName evidence="9">Ubiquitin thioesterase 47</fullName>
    </alternativeName>
    <alternativeName>
        <fullName evidence="10">Ubiquitin-specific-processing protease 47</fullName>
    </alternativeName>
</protein>
<feature type="domain" description="USP" evidence="12">
    <location>
        <begin position="166"/>
        <end position="595"/>
    </location>
</feature>
<dbReference type="PROSITE" id="PS00972">
    <property type="entry name" value="USP_1"/>
    <property type="match status" value="1"/>
</dbReference>
<evidence type="ECO:0000259" key="12">
    <source>
        <dbReference type="PROSITE" id="PS50235"/>
    </source>
</evidence>
<evidence type="ECO:0000313" key="14">
    <source>
        <dbReference type="EnsemblMetazoa" id="ASIC011029-PA"/>
    </source>
</evidence>
<dbReference type="GO" id="GO:0005634">
    <property type="term" value="C:nucleus"/>
    <property type="evidence" value="ECO:0007669"/>
    <property type="project" value="TreeGrafter"/>
</dbReference>
<dbReference type="VEuPathDB" id="VectorBase:ASIS019115"/>
<dbReference type="InterPro" id="IPR001394">
    <property type="entry name" value="Peptidase_C19_UCH"/>
</dbReference>
<dbReference type="PANTHER" id="PTHR24006:SF702">
    <property type="entry name" value="UBIQUITIN CARBOXYL-TERMINAL HYDROLASE 47"/>
    <property type="match status" value="1"/>
</dbReference>
<dbReference type="GO" id="GO:0005829">
    <property type="term" value="C:cytosol"/>
    <property type="evidence" value="ECO:0007669"/>
    <property type="project" value="TreeGrafter"/>
</dbReference>
<evidence type="ECO:0000256" key="8">
    <source>
        <dbReference type="ARBA" id="ARBA00026136"/>
    </source>
</evidence>
<accession>A0A084VZ55</accession>
<keyword evidence="15" id="KW-1185">Reference proteome</keyword>
<dbReference type="OMA" id="CEWIVSK"/>
<evidence type="ECO:0000313" key="13">
    <source>
        <dbReference type="EMBL" id="KFB43249.1"/>
    </source>
</evidence>
<dbReference type="InterPro" id="IPR038765">
    <property type="entry name" value="Papain-like_cys_pep_sf"/>
</dbReference>
<keyword evidence="5" id="KW-0833">Ubl conjugation pathway</keyword>
<dbReference type="Pfam" id="PF19718">
    <property type="entry name" value="USP47_C"/>
    <property type="match status" value="1"/>
</dbReference>
<dbReference type="VEuPathDB" id="VectorBase:ASIC011029"/>
<evidence type="ECO:0000256" key="4">
    <source>
        <dbReference type="ARBA" id="ARBA00022670"/>
    </source>
</evidence>
<evidence type="ECO:0000256" key="9">
    <source>
        <dbReference type="ARBA" id="ARBA00029910"/>
    </source>
</evidence>
<evidence type="ECO:0000256" key="5">
    <source>
        <dbReference type="ARBA" id="ARBA00022786"/>
    </source>
</evidence>
<dbReference type="OrthoDB" id="289038at2759"/>
<dbReference type="STRING" id="74873.A0A084VZ55"/>
<comment type="catalytic activity">
    <reaction evidence="1">
        <text>Thiol-dependent hydrolysis of ester, thioester, amide, peptide and isopeptide bonds formed by the C-terminal Gly of ubiquitin (a 76-residue protein attached to proteins as an intracellular targeting signal).</text>
        <dbReference type="EC" id="3.4.19.12"/>
    </reaction>
</comment>
<feature type="region of interest" description="Disordered" evidence="11">
    <location>
        <begin position="447"/>
        <end position="485"/>
    </location>
</feature>
<evidence type="ECO:0000256" key="2">
    <source>
        <dbReference type="ARBA" id="ARBA00009085"/>
    </source>
</evidence>
<dbReference type="InterPro" id="IPR018200">
    <property type="entry name" value="USP_CS"/>
</dbReference>
<comment type="similarity">
    <text evidence="2">Belongs to the peptidase C19 family.</text>
</comment>
<name>A0A084VZ55_ANOSI</name>
<dbReference type="EC" id="3.4.19.12" evidence="3"/>
<proteinExistence type="inferred from homology"/>
<dbReference type="Proteomes" id="UP000030765">
    <property type="component" value="Unassembled WGS sequence"/>
</dbReference>
<dbReference type="EMBL" id="ATLV01018610">
    <property type="status" value="NOT_ANNOTATED_CDS"/>
    <property type="molecule type" value="Genomic_DNA"/>
</dbReference>
<dbReference type="InterPro" id="IPR050164">
    <property type="entry name" value="Peptidase_C19"/>
</dbReference>
<gene>
    <name evidence="13" type="ORF">ZHAS_00011029</name>
</gene>
<dbReference type="GO" id="GO:0016579">
    <property type="term" value="P:protein deubiquitination"/>
    <property type="evidence" value="ECO:0007669"/>
    <property type="project" value="InterPro"/>
</dbReference>
<dbReference type="PANTHER" id="PTHR24006">
    <property type="entry name" value="UBIQUITIN CARBOXYL-TERMINAL HYDROLASE"/>
    <property type="match status" value="1"/>
</dbReference>
<dbReference type="PROSITE" id="PS00973">
    <property type="entry name" value="USP_2"/>
    <property type="match status" value="1"/>
</dbReference>
<feature type="compositionally biased region" description="Low complexity" evidence="11">
    <location>
        <begin position="892"/>
        <end position="914"/>
    </location>
</feature>
<dbReference type="EnsemblMetazoa" id="ASIC011029-RA">
    <property type="protein sequence ID" value="ASIC011029-PA"/>
    <property type="gene ID" value="ASIC011029"/>
</dbReference>